<organism evidence="3 4">
    <name type="scientific">Dysosmobacter segnis</name>
    <dbReference type="NCBI Taxonomy" id="2763042"/>
    <lineage>
        <taxon>Bacteria</taxon>
        <taxon>Bacillati</taxon>
        <taxon>Bacillota</taxon>
        <taxon>Clostridia</taxon>
        <taxon>Eubacteriales</taxon>
        <taxon>Oscillospiraceae</taxon>
        <taxon>Dysosmobacter</taxon>
    </lineage>
</organism>
<protein>
    <submittedName>
        <fullName evidence="3">CAP domain-containing protein</fullName>
    </submittedName>
</protein>
<reference evidence="3" key="1">
    <citation type="submission" date="2020-08" db="EMBL/GenBank/DDBJ databases">
        <title>Genome public.</title>
        <authorList>
            <person name="Liu C."/>
            <person name="Sun Q."/>
        </authorList>
    </citation>
    <scope>NUCLEOTIDE SEQUENCE</scope>
    <source>
        <strain evidence="3">BX15</strain>
    </source>
</reference>
<name>A0A923MEB9_9FIRM</name>
<dbReference type="SUPFAM" id="SSF55797">
    <property type="entry name" value="PR-1-like"/>
    <property type="match status" value="1"/>
</dbReference>
<gene>
    <name evidence="3" type="ORF">H8Z83_02170</name>
</gene>
<keyword evidence="1" id="KW-0732">Signal</keyword>
<dbReference type="PANTHER" id="PTHR31157:SF1">
    <property type="entry name" value="SCP DOMAIN-CONTAINING PROTEIN"/>
    <property type="match status" value="1"/>
</dbReference>
<keyword evidence="4" id="KW-1185">Reference proteome</keyword>
<evidence type="ECO:0000259" key="2">
    <source>
        <dbReference type="Pfam" id="PF00188"/>
    </source>
</evidence>
<feature type="signal peptide" evidence="1">
    <location>
        <begin position="1"/>
        <end position="32"/>
    </location>
</feature>
<evidence type="ECO:0000256" key="1">
    <source>
        <dbReference type="SAM" id="SignalP"/>
    </source>
</evidence>
<proteinExistence type="predicted"/>
<evidence type="ECO:0000313" key="4">
    <source>
        <dbReference type="Proteomes" id="UP000620327"/>
    </source>
</evidence>
<dbReference type="RefSeq" id="WP_187013532.1">
    <property type="nucleotide sequence ID" value="NZ_JACOQI010000001.1"/>
</dbReference>
<dbReference type="PANTHER" id="PTHR31157">
    <property type="entry name" value="SCP DOMAIN-CONTAINING PROTEIN"/>
    <property type="match status" value="1"/>
</dbReference>
<evidence type="ECO:0000313" key="3">
    <source>
        <dbReference type="EMBL" id="MBC5769152.1"/>
    </source>
</evidence>
<dbReference type="EMBL" id="JACOQI010000001">
    <property type="protein sequence ID" value="MBC5769152.1"/>
    <property type="molecule type" value="Genomic_DNA"/>
</dbReference>
<dbReference type="CDD" id="cd05379">
    <property type="entry name" value="CAP_bacterial"/>
    <property type="match status" value="1"/>
</dbReference>
<accession>A0A923MEB9</accession>
<dbReference type="Pfam" id="PF00188">
    <property type="entry name" value="CAP"/>
    <property type="match status" value="1"/>
</dbReference>
<dbReference type="InterPro" id="IPR014044">
    <property type="entry name" value="CAP_dom"/>
</dbReference>
<sequence length="322" mass="33955">MNESKNVRKNVSMMLTGMVIGAALTGGSIAVAAGITAEPTWQPIFVDGQQVEMEAYNIAGHNYVKLRDMGEQVGFNVYWNAGVQIDTGHPYTGIAPAASGIRVSSYKGSTLRPGDRSGLNISPSEEIKSVVSTRPDIIRVENTSGFWTAIAVSSGTADVVVTDQHGKTAALTLTVADGKQSASVPESGASQTDAARQEIVRLVNQVRRENGVSELTVNAALMDAAQHCASLRVTYHQNKVECETVAAAGYPHGFGSNITAFANVPASEIAGRAVENWRNSPGHFQTMINPDCDTIGVGISTDEGGTICFLFAGDPNAHNPYA</sequence>
<feature type="chain" id="PRO_5037641389" evidence="1">
    <location>
        <begin position="33"/>
        <end position="322"/>
    </location>
</feature>
<comment type="caution">
    <text evidence="3">The sequence shown here is derived from an EMBL/GenBank/DDBJ whole genome shotgun (WGS) entry which is preliminary data.</text>
</comment>
<dbReference type="Proteomes" id="UP000620327">
    <property type="component" value="Unassembled WGS sequence"/>
</dbReference>
<dbReference type="Gene3D" id="3.40.33.10">
    <property type="entry name" value="CAP"/>
    <property type="match status" value="1"/>
</dbReference>
<dbReference type="InterPro" id="IPR035940">
    <property type="entry name" value="CAP_sf"/>
</dbReference>
<dbReference type="AlphaFoldDB" id="A0A923MEB9"/>
<feature type="domain" description="SCP" evidence="2">
    <location>
        <begin position="200"/>
        <end position="306"/>
    </location>
</feature>